<dbReference type="AlphaFoldDB" id="A0A645CLN9"/>
<name>A0A645CLN9_9ZZZZ</name>
<comment type="caution">
    <text evidence="1">The sequence shown here is derived from an EMBL/GenBank/DDBJ whole genome shotgun (WGS) entry which is preliminary data.</text>
</comment>
<reference evidence="1" key="1">
    <citation type="submission" date="2019-08" db="EMBL/GenBank/DDBJ databases">
        <authorList>
            <person name="Kucharzyk K."/>
            <person name="Murdoch R.W."/>
            <person name="Higgins S."/>
            <person name="Loffler F."/>
        </authorList>
    </citation>
    <scope>NUCLEOTIDE SEQUENCE</scope>
</reference>
<evidence type="ECO:0000313" key="1">
    <source>
        <dbReference type="EMBL" id="MPM77960.1"/>
    </source>
</evidence>
<gene>
    <name evidence="1" type="ORF">SDC9_124970</name>
</gene>
<dbReference type="EMBL" id="VSSQ01028296">
    <property type="protein sequence ID" value="MPM77960.1"/>
    <property type="molecule type" value="Genomic_DNA"/>
</dbReference>
<proteinExistence type="predicted"/>
<organism evidence="1">
    <name type="scientific">bioreactor metagenome</name>
    <dbReference type="NCBI Taxonomy" id="1076179"/>
    <lineage>
        <taxon>unclassified sequences</taxon>
        <taxon>metagenomes</taxon>
        <taxon>ecological metagenomes</taxon>
    </lineage>
</organism>
<sequence>MSSYLTLVVRTPDNDPDAKARIQEGLRMLEPYRTAMSLEDEMTVLELIEQHDDFEDYIADEARAKAKALHAAAEAH</sequence>
<accession>A0A645CLN9</accession>
<protein>
    <submittedName>
        <fullName evidence="1">Uncharacterized protein</fullName>
    </submittedName>
</protein>